<keyword evidence="5" id="KW-1185">Reference proteome</keyword>
<dbReference type="InterPro" id="IPR003871">
    <property type="entry name" value="RFA1B/D_OB_1st"/>
</dbReference>
<proteinExistence type="predicted"/>
<dbReference type="Proteomes" id="UP001237642">
    <property type="component" value="Unassembled WGS sequence"/>
</dbReference>
<sequence>MSFSRFDRFDDLNDSKYEWRIRVRAQAIWKGITRESKEFRGFNIIFIDDTNCRIHAYIAAQLAPKYQHLKEGQIYILQNFSVKYYNGDETSRAIRSDKHIYFTQDTNLTEDTDGGLEIEAQSFDLFLLSDVEKLKKDNRFLIDVVGVLEDGPQKISYKKDEVEKHNVKFTITDGRTSVNVTFFNEFGDSFMTAMNQKLEPPVIIVIAFAKINEWNDEVCLTNYPATRFYLNSTHPSVKELKRREKDSGFYIIDLDDEDEFEIPLISIKELLMLKEDYVQKEVQCKVTVKKIDQKMSWYYKLCTGCEKEFDFHDENNQCSKCKKIIPYPDRRFRLYTLCSDSSGTVPIVLQNEEVMKLCGKTVYDLEVDENQVGDGDKFPPILKELEKKMYNITICLTEDNVKKGSNVYNASKISDPEEMSATHSPFFKSSVELQPTEMSSGPLTSNNSPPTGNSSNKTRARKINEALDCELPKHTPLARKKNVKLENAVTKVRAEEKRKYKMSTNRYESLRNVCKGRTDWKIKVRVIREWRGRSVTGEVFKNYNMLLLDAKNCRMQAFVPAFLNDKMQKMFTTGKIYAVTNFQVKDLTSEDKWRSVNMDRQILFTNQTKAREIQENEVFIQKNMFDFFELQELAKLAEQNLYLADVVGVVIKRDRIRDVKSRNGKDQLQVRMKITDGKTKINVIFWDTLAEEFQNAIDTQNLEYPLILIVSSGKVGKWKEEIDISNFSPTFFYINYPHHSVLHLRKMAQQGKFANENFIPQTKKVVQMFTVNEIRNLSEEYIDEEVICQVTIKDVQEIPKWYYSVCTSCYKQSAMVDGNDFCSKCNRIIPYPDKRFGICVLASDNTGSLEIVMMDRPIRTILAKRVYQLEEEYNKQYPTILKTLQGGDYTMKLMISKENIENKEELFLATDIFRGFKFEEPSVHEETLIKATEQSMGEQSGSTYQLDNMSELKY</sequence>
<feature type="compositionally biased region" description="Low complexity" evidence="1">
    <location>
        <begin position="444"/>
        <end position="456"/>
    </location>
</feature>
<dbReference type="Gene3D" id="2.40.50.140">
    <property type="entry name" value="Nucleic acid-binding proteins"/>
    <property type="match status" value="6"/>
</dbReference>
<feature type="region of interest" description="Disordered" evidence="1">
    <location>
        <begin position="434"/>
        <end position="458"/>
    </location>
</feature>
<feature type="domain" description="Replication factor A C-terminal" evidence="3">
    <location>
        <begin position="283"/>
        <end position="402"/>
    </location>
</feature>
<gene>
    <name evidence="4" type="ORF">POM88_005904</name>
</gene>
<evidence type="ECO:0000256" key="1">
    <source>
        <dbReference type="SAM" id="MobiDB-lite"/>
    </source>
</evidence>
<dbReference type="Pfam" id="PF02721">
    <property type="entry name" value="DUF223"/>
    <property type="match status" value="2"/>
</dbReference>
<dbReference type="PANTHER" id="PTHR47165">
    <property type="entry name" value="OS03G0429900 PROTEIN"/>
    <property type="match status" value="1"/>
</dbReference>
<feature type="domain" description="Replication protein A 70 kDa DNA-binding subunit B/D first OB fold" evidence="2">
    <location>
        <begin position="6"/>
        <end position="110"/>
    </location>
</feature>
<dbReference type="PANTHER" id="PTHR47165:SF4">
    <property type="entry name" value="OS03G0429900 PROTEIN"/>
    <property type="match status" value="1"/>
</dbReference>
<dbReference type="CDD" id="cd04480">
    <property type="entry name" value="RPA1_DBD_A_like"/>
    <property type="match status" value="1"/>
</dbReference>
<organism evidence="4 5">
    <name type="scientific">Heracleum sosnowskyi</name>
    <dbReference type="NCBI Taxonomy" id="360622"/>
    <lineage>
        <taxon>Eukaryota</taxon>
        <taxon>Viridiplantae</taxon>
        <taxon>Streptophyta</taxon>
        <taxon>Embryophyta</taxon>
        <taxon>Tracheophyta</taxon>
        <taxon>Spermatophyta</taxon>
        <taxon>Magnoliopsida</taxon>
        <taxon>eudicotyledons</taxon>
        <taxon>Gunneridae</taxon>
        <taxon>Pentapetalae</taxon>
        <taxon>asterids</taxon>
        <taxon>campanulids</taxon>
        <taxon>Apiales</taxon>
        <taxon>Apiaceae</taxon>
        <taxon>Apioideae</taxon>
        <taxon>apioid superclade</taxon>
        <taxon>Tordylieae</taxon>
        <taxon>Tordyliinae</taxon>
        <taxon>Heracleum</taxon>
    </lineage>
</organism>
<accession>A0AAD8J4E5</accession>
<feature type="region of interest" description="Disordered" evidence="1">
    <location>
        <begin position="931"/>
        <end position="954"/>
    </location>
</feature>
<feature type="compositionally biased region" description="Polar residues" evidence="1">
    <location>
        <begin position="932"/>
        <end position="948"/>
    </location>
</feature>
<dbReference type="CDD" id="cd04481">
    <property type="entry name" value="RPA1_DBD_B_like"/>
    <property type="match status" value="1"/>
</dbReference>
<dbReference type="SUPFAM" id="SSF50249">
    <property type="entry name" value="Nucleic acid-binding proteins"/>
    <property type="match status" value="6"/>
</dbReference>
<dbReference type="AlphaFoldDB" id="A0AAD8J4E5"/>
<evidence type="ECO:0000313" key="4">
    <source>
        <dbReference type="EMBL" id="KAK1396041.1"/>
    </source>
</evidence>
<protein>
    <submittedName>
        <fullName evidence="4">Uncharacterized protein</fullName>
    </submittedName>
</protein>
<evidence type="ECO:0000259" key="3">
    <source>
        <dbReference type="Pfam" id="PF08646"/>
    </source>
</evidence>
<dbReference type="EMBL" id="JAUIZM010000002">
    <property type="protein sequence ID" value="KAK1396041.1"/>
    <property type="molecule type" value="Genomic_DNA"/>
</dbReference>
<comment type="caution">
    <text evidence="4">The sequence shown here is derived from an EMBL/GenBank/DDBJ whole genome shotgun (WGS) entry which is preliminary data.</text>
</comment>
<dbReference type="Pfam" id="PF08646">
    <property type="entry name" value="Rep_fac-A_C"/>
    <property type="match status" value="1"/>
</dbReference>
<evidence type="ECO:0000259" key="2">
    <source>
        <dbReference type="Pfam" id="PF02721"/>
    </source>
</evidence>
<reference evidence="4" key="2">
    <citation type="submission" date="2023-05" db="EMBL/GenBank/DDBJ databases">
        <authorList>
            <person name="Schelkunov M.I."/>
        </authorList>
    </citation>
    <scope>NUCLEOTIDE SEQUENCE</scope>
    <source>
        <strain evidence="4">Hsosn_3</strain>
        <tissue evidence="4">Leaf</tissue>
    </source>
</reference>
<dbReference type="InterPro" id="IPR013955">
    <property type="entry name" value="Rep_factor-A_C"/>
</dbReference>
<reference evidence="4" key="1">
    <citation type="submission" date="2023-02" db="EMBL/GenBank/DDBJ databases">
        <title>Genome of toxic invasive species Heracleum sosnowskyi carries increased number of genes despite the absence of recent whole-genome duplications.</title>
        <authorList>
            <person name="Schelkunov M."/>
            <person name="Shtratnikova V."/>
            <person name="Makarenko M."/>
            <person name="Klepikova A."/>
            <person name="Omelchenko D."/>
            <person name="Novikova G."/>
            <person name="Obukhova E."/>
            <person name="Bogdanov V."/>
            <person name="Penin A."/>
            <person name="Logacheva M."/>
        </authorList>
    </citation>
    <scope>NUCLEOTIDE SEQUENCE</scope>
    <source>
        <strain evidence="4">Hsosn_3</strain>
        <tissue evidence="4">Leaf</tissue>
    </source>
</reference>
<feature type="compositionally biased region" description="Polar residues" evidence="1">
    <location>
        <begin position="434"/>
        <end position="443"/>
    </location>
</feature>
<name>A0AAD8J4E5_9APIA</name>
<dbReference type="InterPro" id="IPR012340">
    <property type="entry name" value="NA-bd_OB-fold"/>
</dbReference>
<evidence type="ECO:0000313" key="5">
    <source>
        <dbReference type="Proteomes" id="UP001237642"/>
    </source>
</evidence>
<feature type="domain" description="Replication protein A 70 kDa DNA-binding subunit B/D first OB fold" evidence="2">
    <location>
        <begin position="507"/>
        <end position="610"/>
    </location>
</feature>